<evidence type="ECO:0000313" key="3">
    <source>
        <dbReference type="Proteomes" id="UP001138997"/>
    </source>
</evidence>
<dbReference type="AlphaFoldDB" id="A0A9X1NNU4"/>
<organism evidence="2 3">
    <name type="scientific">Kineosporia babensis</name>
    <dbReference type="NCBI Taxonomy" id="499548"/>
    <lineage>
        <taxon>Bacteria</taxon>
        <taxon>Bacillati</taxon>
        <taxon>Actinomycetota</taxon>
        <taxon>Actinomycetes</taxon>
        <taxon>Kineosporiales</taxon>
        <taxon>Kineosporiaceae</taxon>
        <taxon>Kineosporia</taxon>
    </lineage>
</organism>
<dbReference type="RefSeq" id="WP_231449746.1">
    <property type="nucleotide sequence ID" value="NZ_JAJOMB010000036.1"/>
</dbReference>
<dbReference type="Proteomes" id="UP001138997">
    <property type="component" value="Unassembled WGS sequence"/>
</dbReference>
<dbReference type="EMBL" id="JAJOMB010000036">
    <property type="protein sequence ID" value="MCD5316894.1"/>
    <property type="molecule type" value="Genomic_DNA"/>
</dbReference>
<protein>
    <submittedName>
        <fullName evidence="2">Replication-relaxation family protein</fullName>
    </submittedName>
</protein>
<feature type="region of interest" description="Disordered" evidence="1">
    <location>
        <begin position="279"/>
        <end position="304"/>
    </location>
</feature>
<feature type="compositionally biased region" description="Low complexity" evidence="1">
    <location>
        <begin position="284"/>
        <end position="301"/>
    </location>
</feature>
<feature type="region of interest" description="Disordered" evidence="1">
    <location>
        <begin position="440"/>
        <end position="471"/>
    </location>
</feature>
<dbReference type="SUPFAM" id="SSF46785">
    <property type="entry name" value="Winged helix' DNA-binding domain"/>
    <property type="match status" value="1"/>
</dbReference>
<comment type="caution">
    <text evidence="2">The sequence shown here is derived from an EMBL/GenBank/DDBJ whole genome shotgun (WGS) entry which is preliminary data.</text>
</comment>
<proteinExistence type="predicted"/>
<dbReference type="InterPro" id="IPR025855">
    <property type="entry name" value="Replic_Relax"/>
</dbReference>
<dbReference type="InterPro" id="IPR036390">
    <property type="entry name" value="WH_DNA-bd_sf"/>
</dbReference>
<name>A0A9X1NNU4_9ACTN</name>
<accession>A0A9X1NNU4</accession>
<evidence type="ECO:0000256" key="1">
    <source>
        <dbReference type="SAM" id="MobiDB-lite"/>
    </source>
</evidence>
<feature type="compositionally biased region" description="Low complexity" evidence="1">
    <location>
        <begin position="13"/>
        <end position="29"/>
    </location>
</feature>
<dbReference type="Pfam" id="PF13814">
    <property type="entry name" value="Replic_Relax"/>
    <property type="match status" value="1"/>
</dbReference>
<gene>
    <name evidence="2" type="ORF">LR394_38960</name>
</gene>
<evidence type="ECO:0000313" key="2">
    <source>
        <dbReference type="EMBL" id="MCD5316894.1"/>
    </source>
</evidence>
<reference evidence="2" key="1">
    <citation type="submission" date="2021-11" db="EMBL/GenBank/DDBJ databases">
        <title>Streptomyces corallinus and Kineosporia corallina sp. nov., two new coral-derived marine actinobacteria.</title>
        <authorList>
            <person name="Buangrab K."/>
            <person name="Sutthacheep M."/>
            <person name="Yeemin T."/>
            <person name="Harunari E."/>
            <person name="Igarashi Y."/>
            <person name="Sripreechasak P."/>
            <person name="Kanchanasin P."/>
            <person name="Tanasupawat S."/>
            <person name="Phongsopitanun W."/>
        </authorList>
    </citation>
    <scope>NUCLEOTIDE SEQUENCE</scope>
    <source>
        <strain evidence="2">JCM 31032</strain>
    </source>
</reference>
<feature type="region of interest" description="Disordered" evidence="1">
    <location>
        <begin position="181"/>
        <end position="218"/>
    </location>
</feature>
<feature type="compositionally biased region" description="Basic and acidic residues" evidence="1">
    <location>
        <begin position="453"/>
        <end position="463"/>
    </location>
</feature>
<keyword evidence="3" id="KW-1185">Reference proteome</keyword>
<sequence length="471" mass="51866">MKDEHPQPLTSIPSPDADAAPGSAPQRQGGVRRPRAPAPGRARRAPSPSSWLKRAHHLQARDEVVLVHLYRHTTLTSGQIRDLVGASVNSTRRRLGILRRQGWIDSFWTRRSGLLLPQHWVLAEAGHRWAAFHEHEQPLTARQLRVRTEAVAAGTQLAHTDGIHDFFVGLVRAARILSSPDNEPLDLPSHAGAPASPGRRTLLAPQDPTEAEAEPLRAHPPGRYRLARWWSSAHVGNRLNMMVRPDGHGVWEFQAVEAVPSPDAPSCSDEPVEVCADQNGTRLPAPETTAAEGSETEGATSPAVPRAHQVGFYLEYDRGTETLERLVAKIGPYQRMRTERFGPDWVLLFVLPTLRRESNVHRALHGLTVFGGPATPAPSIPRGDLPVFTTNQHEIDAQQLLGPAAAVWWPLTPPQEPPGSFSPPHPRLRLAQLPAGRDLHWYLDPGAPTPADDPLRPLREQAHRMGSPPRP</sequence>
<feature type="region of interest" description="Disordered" evidence="1">
    <location>
        <begin position="1"/>
        <end position="52"/>
    </location>
</feature>